<gene>
    <name evidence="2" type="ORF">AAHA92_04310</name>
</gene>
<evidence type="ECO:0000313" key="3">
    <source>
        <dbReference type="Proteomes" id="UP001567538"/>
    </source>
</evidence>
<reference evidence="2 3" key="1">
    <citation type="submission" date="2024-06" db="EMBL/GenBank/DDBJ databases">
        <title>A chromosome level genome sequence of Diviner's sage (Salvia divinorum).</title>
        <authorList>
            <person name="Ford S.A."/>
            <person name="Ro D.-K."/>
            <person name="Ness R.W."/>
            <person name="Phillips M.A."/>
        </authorList>
    </citation>
    <scope>NUCLEOTIDE SEQUENCE [LARGE SCALE GENOMIC DNA]</scope>
    <source>
        <strain evidence="2">SAF-2024a</strain>
        <tissue evidence="2">Leaf</tissue>
    </source>
</reference>
<comment type="caution">
    <text evidence="2">The sequence shown here is derived from an EMBL/GenBank/DDBJ whole genome shotgun (WGS) entry which is preliminary data.</text>
</comment>
<feature type="compositionally biased region" description="Polar residues" evidence="1">
    <location>
        <begin position="25"/>
        <end position="43"/>
    </location>
</feature>
<dbReference type="AlphaFoldDB" id="A0ABD1HZP2"/>
<dbReference type="EMBL" id="JBEAFC010000003">
    <property type="protein sequence ID" value="KAL1561632.1"/>
    <property type="molecule type" value="Genomic_DNA"/>
</dbReference>
<dbReference type="PANTHER" id="PTHR38382:SF1">
    <property type="entry name" value="RNA-BINDING PROTEIN"/>
    <property type="match status" value="1"/>
</dbReference>
<protein>
    <submittedName>
        <fullName evidence="2">Uncharacterized protein</fullName>
    </submittedName>
</protein>
<sequence>MKRESKGGKSEMSFSKNPLRPFGQRSITSTPLFRASNRSNGCEQNDAGIKAPTAKGSRISLSDFLNRKLHRSSVLPTSVEGTEIPSSPPARDVKGEREKSEGREGKGKSPIKGALDINILKNIKNESSNEFRNTGATNGLEIIDVDDIEPTRKRKCLFEDHDDKPNGRKRVVVFGDDSKPQRSSTRKIFTSGESKPFFNHYENGGGWWDENMAGVDNEEVGCNDVWEGVGCTTLGGIEWH</sequence>
<evidence type="ECO:0000256" key="1">
    <source>
        <dbReference type="SAM" id="MobiDB-lite"/>
    </source>
</evidence>
<feature type="region of interest" description="Disordered" evidence="1">
    <location>
        <begin position="1"/>
        <end position="57"/>
    </location>
</feature>
<dbReference type="PANTHER" id="PTHR38382">
    <property type="entry name" value="RNA-BINDING PROTEIN"/>
    <property type="match status" value="1"/>
</dbReference>
<feature type="compositionally biased region" description="Basic and acidic residues" evidence="1">
    <location>
        <begin position="91"/>
        <end position="107"/>
    </location>
</feature>
<proteinExistence type="predicted"/>
<dbReference type="Proteomes" id="UP001567538">
    <property type="component" value="Unassembled WGS sequence"/>
</dbReference>
<accession>A0ABD1HZP2</accession>
<feature type="region of interest" description="Disordered" evidence="1">
    <location>
        <begin position="75"/>
        <end position="111"/>
    </location>
</feature>
<name>A0ABD1HZP2_SALDI</name>
<evidence type="ECO:0000313" key="2">
    <source>
        <dbReference type="EMBL" id="KAL1561632.1"/>
    </source>
</evidence>
<keyword evidence="3" id="KW-1185">Reference proteome</keyword>
<organism evidence="2 3">
    <name type="scientific">Salvia divinorum</name>
    <name type="common">Maria pastora</name>
    <name type="synonym">Diviner's sage</name>
    <dbReference type="NCBI Taxonomy" id="28513"/>
    <lineage>
        <taxon>Eukaryota</taxon>
        <taxon>Viridiplantae</taxon>
        <taxon>Streptophyta</taxon>
        <taxon>Embryophyta</taxon>
        <taxon>Tracheophyta</taxon>
        <taxon>Spermatophyta</taxon>
        <taxon>Magnoliopsida</taxon>
        <taxon>eudicotyledons</taxon>
        <taxon>Gunneridae</taxon>
        <taxon>Pentapetalae</taxon>
        <taxon>asterids</taxon>
        <taxon>lamiids</taxon>
        <taxon>Lamiales</taxon>
        <taxon>Lamiaceae</taxon>
        <taxon>Nepetoideae</taxon>
        <taxon>Mentheae</taxon>
        <taxon>Salviinae</taxon>
        <taxon>Salvia</taxon>
        <taxon>Salvia subgen. Calosphace</taxon>
    </lineage>
</organism>